<dbReference type="EMBL" id="LCYG01000032">
    <property type="protein sequence ID" value="KLK92567.1"/>
    <property type="molecule type" value="Genomic_DNA"/>
</dbReference>
<dbReference type="AlphaFoldDB" id="A0A0H1RIY1"/>
<dbReference type="InterPro" id="IPR032808">
    <property type="entry name" value="DoxX"/>
</dbReference>
<accession>A0A0H1RIY1</accession>
<evidence type="ECO:0000256" key="5">
    <source>
        <dbReference type="SAM" id="Phobius"/>
    </source>
</evidence>
<feature type="transmembrane region" description="Helical" evidence="5">
    <location>
        <begin position="98"/>
        <end position="120"/>
    </location>
</feature>
<dbReference type="STRING" id="1225564.AA309_12685"/>
<proteinExistence type="predicted"/>
<evidence type="ECO:0000256" key="2">
    <source>
        <dbReference type="ARBA" id="ARBA00022692"/>
    </source>
</evidence>
<feature type="transmembrane region" description="Helical" evidence="5">
    <location>
        <begin position="17"/>
        <end position="38"/>
    </location>
</feature>
<keyword evidence="7" id="KW-1185">Reference proteome</keyword>
<reference evidence="6 7" key="1">
    <citation type="submission" date="2015-05" db="EMBL/GenBank/DDBJ databases">
        <title>Draft genome sequence of Microvirga vignae strain BR3299, a novel nitrogen fixing bacteria isolated from Brazil semi-aired region.</title>
        <authorList>
            <person name="Zilli J.E."/>
            <person name="Passos S.R."/>
            <person name="Leite J."/>
            <person name="Baldani J.I."/>
            <person name="Xavier G.R."/>
            <person name="Rumjaneck N.G."/>
            <person name="Simoes-Araujo J.L."/>
        </authorList>
    </citation>
    <scope>NUCLEOTIDE SEQUENCE [LARGE SCALE GENOMIC DNA]</scope>
    <source>
        <strain evidence="6 7">BR3299</strain>
    </source>
</reference>
<keyword evidence="2 5" id="KW-0812">Transmembrane</keyword>
<dbReference type="OrthoDB" id="3576439at2"/>
<evidence type="ECO:0000256" key="1">
    <source>
        <dbReference type="ARBA" id="ARBA00004141"/>
    </source>
</evidence>
<organism evidence="6 7">
    <name type="scientific">Microvirga vignae</name>
    <dbReference type="NCBI Taxonomy" id="1225564"/>
    <lineage>
        <taxon>Bacteria</taxon>
        <taxon>Pseudomonadati</taxon>
        <taxon>Pseudomonadota</taxon>
        <taxon>Alphaproteobacteria</taxon>
        <taxon>Hyphomicrobiales</taxon>
        <taxon>Methylobacteriaceae</taxon>
        <taxon>Microvirga</taxon>
    </lineage>
</organism>
<protein>
    <submittedName>
        <fullName evidence="6">DoxX family protein</fullName>
    </submittedName>
</protein>
<evidence type="ECO:0000313" key="7">
    <source>
        <dbReference type="Proteomes" id="UP000035489"/>
    </source>
</evidence>
<comment type="caution">
    <text evidence="6">The sequence shown here is derived from an EMBL/GenBank/DDBJ whole genome shotgun (WGS) entry which is preliminary data.</text>
</comment>
<evidence type="ECO:0000313" key="6">
    <source>
        <dbReference type="EMBL" id="KLK92567.1"/>
    </source>
</evidence>
<keyword evidence="3 5" id="KW-1133">Transmembrane helix</keyword>
<feature type="transmembrane region" description="Helical" evidence="5">
    <location>
        <begin position="59"/>
        <end position="92"/>
    </location>
</feature>
<dbReference type="Pfam" id="PF13564">
    <property type="entry name" value="DoxX_2"/>
    <property type="match status" value="1"/>
</dbReference>
<dbReference type="RefSeq" id="WP_047189387.1">
    <property type="nucleotide sequence ID" value="NZ_LCYG01000032.1"/>
</dbReference>
<evidence type="ECO:0000256" key="4">
    <source>
        <dbReference type="ARBA" id="ARBA00023136"/>
    </source>
</evidence>
<gene>
    <name evidence="6" type="ORF">AA309_12685</name>
</gene>
<name>A0A0H1RIY1_9HYPH</name>
<keyword evidence="4 5" id="KW-0472">Membrane</keyword>
<evidence type="ECO:0000256" key="3">
    <source>
        <dbReference type="ARBA" id="ARBA00022989"/>
    </source>
</evidence>
<dbReference type="Proteomes" id="UP000035489">
    <property type="component" value="Unassembled WGS sequence"/>
</dbReference>
<comment type="subcellular location">
    <subcellularLocation>
        <location evidence="1">Membrane</location>
        <topology evidence="1">Multi-pass membrane protein</topology>
    </subcellularLocation>
</comment>
<dbReference type="PATRIC" id="fig|1225564.3.peg.3361"/>
<dbReference type="GO" id="GO:0016020">
    <property type="term" value="C:membrane"/>
    <property type="evidence" value="ECO:0007669"/>
    <property type="project" value="UniProtKB-SubCell"/>
</dbReference>
<sequence>MSISATALPLPSKVQDWAAWALQLLLAAAFLAAGGAKLSGADQMVQVFEAIGVGEWFRYVTGLIEVIGAMALLIPGSAAFGAAVLACTMVGAVFTHQFVIGGSAVPAIALLVLALSVVWLRRRQILALVGR</sequence>